<dbReference type="PRINTS" id="PR00868">
    <property type="entry name" value="DNAPOLI"/>
</dbReference>
<dbReference type="InterPro" id="IPR043502">
    <property type="entry name" value="DNA/RNA_pol_sf"/>
</dbReference>
<dbReference type="AlphaFoldDB" id="A0A0F9JCV2"/>
<dbReference type="GO" id="GO:0003677">
    <property type="term" value="F:DNA binding"/>
    <property type="evidence" value="ECO:0007669"/>
    <property type="project" value="InterPro"/>
</dbReference>
<feature type="compositionally biased region" description="Basic and acidic residues" evidence="2">
    <location>
        <begin position="84"/>
        <end position="95"/>
    </location>
</feature>
<dbReference type="EMBL" id="LAZR01010314">
    <property type="protein sequence ID" value="KKM67629.1"/>
    <property type="molecule type" value="Genomic_DNA"/>
</dbReference>
<dbReference type="GO" id="GO:0006302">
    <property type="term" value="P:double-strand break repair"/>
    <property type="evidence" value="ECO:0007669"/>
    <property type="project" value="TreeGrafter"/>
</dbReference>
<feature type="region of interest" description="Disordered" evidence="2">
    <location>
        <begin position="84"/>
        <end position="105"/>
    </location>
</feature>
<feature type="domain" description="DNA-directed DNA polymerase family A palm" evidence="3">
    <location>
        <begin position="174"/>
        <end position="414"/>
    </location>
</feature>
<evidence type="ECO:0000259" key="3">
    <source>
        <dbReference type="SMART" id="SM00482"/>
    </source>
</evidence>
<proteinExistence type="predicted"/>
<dbReference type="Gene3D" id="1.10.150.20">
    <property type="entry name" value="5' to 3' exonuclease, C-terminal subdomain"/>
    <property type="match status" value="1"/>
</dbReference>
<accession>A0A0F9JCV2</accession>
<evidence type="ECO:0000256" key="2">
    <source>
        <dbReference type="SAM" id="MobiDB-lite"/>
    </source>
</evidence>
<dbReference type="InterPro" id="IPR002298">
    <property type="entry name" value="DNA_polymerase_A"/>
</dbReference>
<gene>
    <name evidence="4" type="ORF">LCGC14_1469180</name>
</gene>
<dbReference type="SMART" id="SM00482">
    <property type="entry name" value="POLAc"/>
    <property type="match status" value="1"/>
</dbReference>
<comment type="caution">
    <text evidence="4">The sequence shown here is derived from an EMBL/GenBank/DDBJ whole genome shotgun (WGS) entry which is preliminary data.</text>
</comment>
<dbReference type="SUPFAM" id="SSF56672">
    <property type="entry name" value="DNA/RNA polymerases"/>
    <property type="match status" value="1"/>
</dbReference>
<protein>
    <recommendedName>
        <fullName evidence="3">DNA-directed DNA polymerase family A palm domain-containing protein</fullName>
    </recommendedName>
</protein>
<organism evidence="4">
    <name type="scientific">marine sediment metagenome</name>
    <dbReference type="NCBI Taxonomy" id="412755"/>
    <lineage>
        <taxon>unclassified sequences</taxon>
        <taxon>metagenomes</taxon>
        <taxon>ecological metagenomes</taxon>
    </lineage>
</organism>
<keyword evidence="1" id="KW-0235">DNA replication</keyword>
<dbReference type="Gene3D" id="1.20.1060.10">
    <property type="entry name" value="Taq DNA Polymerase, Chain T, domain 4"/>
    <property type="match status" value="1"/>
</dbReference>
<evidence type="ECO:0000256" key="1">
    <source>
        <dbReference type="ARBA" id="ARBA00022705"/>
    </source>
</evidence>
<reference evidence="4" key="1">
    <citation type="journal article" date="2015" name="Nature">
        <title>Complex archaea that bridge the gap between prokaryotes and eukaryotes.</title>
        <authorList>
            <person name="Spang A."/>
            <person name="Saw J.H."/>
            <person name="Jorgensen S.L."/>
            <person name="Zaremba-Niedzwiedzka K."/>
            <person name="Martijn J."/>
            <person name="Lind A.E."/>
            <person name="van Eijk R."/>
            <person name="Schleper C."/>
            <person name="Guy L."/>
            <person name="Ettema T.J."/>
        </authorList>
    </citation>
    <scope>NUCLEOTIDE SEQUENCE</scope>
</reference>
<dbReference type="GO" id="GO:0006261">
    <property type="term" value="P:DNA-templated DNA replication"/>
    <property type="evidence" value="ECO:0007669"/>
    <property type="project" value="InterPro"/>
</dbReference>
<sequence>MHATSIDAYQLLHKGAEALARAEWQGMRVDVEYCERAKKKLTYRIEQAEQLFNNSELGQLWQRTYGGKYNPRSDRQLGHILYDKLARKPPRRTESGEGSTDEEALRSLDIPELDHRIKCSKLYKMRDTYLDAFVREQRGGIIHPFFNLHLVKSYRSSSDSPNFQNIPEHDEEAKRICQRAIYPRPGHRFINADFASIEVVVAACYNKDPRLLEYLFDPSSDMHTDMAKFLFMLVSLDKSLPEDAWLRFSAKNAFVFAEFYGSYYEDCAKELALHLQLPSSGRWGKGKGVLLPDGNHISDHMISNGISLYIDFEDHVRKAEKDLWERRFPVYAEWHKQWYKDYEKRGYFDLLTGFRCQGFYKRNESINLPIQGSAFHCLLWTFIRVDEIMREEKWDSRLVGEVHDDMILDVHPDEQEHVEATIQHVVANELPKAWSWIIAPLRIDIKSGDVDGSLYTIK</sequence>
<dbReference type="InterPro" id="IPR001098">
    <property type="entry name" value="DNA-dir_DNA_pol_A_palm_dom"/>
</dbReference>
<name>A0A0F9JCV2_9ZZZZ</name>
<dbReference type="GO" id="GO:0003887">
    <property type="term" value="F:DNA-directed DNA polymerase activity"/>
    <property type="evidence" value="ECO:0007669"/>
    <property type="project" value="InterPro"/>
</dbReference>
<dbReference type="PANTHER" id="PTHR10133">
    <property type="entry name" value="DNA POLYMERASE I"/>
    <property type="match status" value="1"/>
</dbReference>
<dbReference type="Pfam" id="PF00476">
    <property type="entry name" value="DNA_pol_A"/>
    <property type="match status" value="2"/>
</dbReference>
<dbReference type="PANTHER" id="PTHR10133:SF27">
    <property type="entry name" value="DNA POLYMERASE NU"/>
    <property type="match status" value="1"/>
</dbReference>
<dbReference type="Gene3D" id="3.30.70.370">
    <property type="match status" value="1"/>
</dbReference>
<evidence type="ECO:0000313" key="4">
    <source>
        <dbReference type="EMBL" id="KKM67629.1"/>
    </source>
</evidence>